<dbReference type="FunFam" id="3.40.50.300:FF:000398">
    <property type="entry name" value="Type IV pilus assembly ATPase PilB"/>
    <property type="match status" value="1"/>
</dbReference>
<dbReference type="InterPro" id="IPR027417">
    <property type="entry name" value="P-loop_NTPase"/>
</dbReference>
<comment type="caution">
    <text evidence="5">The sequence shown here is derived from an EMBL/GenBank/DDBJ whole genome shotgun (WGS) entry which is preliminary data.</text>
</comment>
<dbReference type="CDD" id="cd01129">
    <property type="entry name" value="PulE-GspE-like"/>
    <property type="match status" value="1"/>
</dbReference>
<accession>A0A2M6WCE7</accession>
<dbReference type="InterPro" id="IPR001482">
    <property type="entry name" value="T2SS/T4SS_dom"/>
</dbReference>
<dbReference type="Gene3D" id="3.30.450.90">
    <property type="match status" value="1"/>
</dbReference>
<evidence type="ECO:0000313" key="5">
    <source>
        <dbReference type="EMBL" id="PIT90424.1"/>
    </source>
</evidence>
<dbReference type="AlphaFoldDB" id="A0A2M6WCE7"/>
<dbReference type="GO" id="GO:0016887">
    <property type="term" value="F:ATP hydrolysis activity"/>
    <property type="evidence" value="ECO:0007669"/>
    <property type="project" value="TreeGrafter"/>
</dbReference>
<dbReference type="SUPFAM" id="SSF52540">
    <property type="entry name" value="P-loop containing nucleoside triphosphate hydrolases"/>
    <property type="match status" value="1"/>
</dbReference>
<feature type="domain" description="Bacterial type II secretion system protein E" evidence="4">
    <location>
        <begin position="286"/>
        <end position="300"/>
    </location>
</feature>
<dbReference type="PANTHER" id="PTHR30258:SF3">
    <property type="entry name" value="SLL1921 PROTEIN"/>
    <property type="match status" value="1"/>
</dbReference>
<comment type="similarity">
    <text evidence="1">Belongs to the GSP E family.</text>
</comment>
<proteinExistence type="inferred from homology"/>
<sequence>LSVGMVEPMNYKAVEAMEFLARKKNFRLKYFVISPASFKVVFKSYENLREEVSQALDFAEEKFAPKIGQTVEQATNLDEIVKTAPVSKIVSVILRHAIEGSASDIHIEPYGDKSRVRYRIDGILNTSIVLPIYVHSALVSRIKVLSNLKIDETRIPQDGRIRLNIAGKDVDFRVSTLPLTNHEKVVMRILESPDKAPTFEQLGFMGNQLTLMNKNLKKPNGMFLVTGPTGSGKSTTLFSALFELNQEGVNISTLEDPVEYYVEGVNQSQVRSEVGFTFAAGLRALLRQDPDVIMVGEIRDKETSGLAVHAALTGHFVLSTLHTNDAVGSIPRLVDMGAEPFLLASTLNLILAQRLVRKICPNCKEKSTLAPEIREEIKASLADLPDKAWYKGVRENKDLLVYKGKGCLQCGESGYKGRLGISEVLSVSAKMRDIIAQGFKTAEVKKELTEQGFININQDGWMKVLLGMTTVEEILRVTKTEE</sequence>
<name>A0A2M6WCE7_9BACT</name>
<evidence type="ECO:0000313" key="6">
    <source>
        <dbReference type="Proteomes" id="UP000230543"/>
    </source>
</evidence>
<dbReference type="PANTHER" id="PTHR30258">
    <property type="entry name" value="TYPE II SECRETION SYSTEM PROTEIN GSPE-RELATED"/>
    <property type="match status" value="1"/>
</dbReference>
<organism evidence="5 6">
    <name type="scientific">Candidatus Komeilibacteria bacterium CG10_big_fil_rev_8_21_14_0_10_41_13</name>
    <dbReference type="NCBI Taxonomy" id="1974476"/>
    <lineage>
        <taxon>Bacteria</taxon>
        <taxon>Candidatus Komeiliibacteriota</taxon>
    </lineage>
</organism>
<dbReference type="PROSITE" id="PS00662">
    <property type="entry name" value="T2SP_E"/>
    <property type="match status" value="1"/>
</dbReference>
<keyword evidence="2" id="KW-0547">Nucleotide-binding</keyword>
<protein>
    <recommendedName>
        <fullName evidence="4">Bacterial type II secretion system protein E domain-containing protein</fullName>
    </recommendedName>
</protein>
<dbReference type="GO" id="GO:0005886">
    <property type="term" value="C:plasma membrane"/>
    <property type="evidence" value="ECO:0007669"/>
    <property type="project" value="TreeGrafter"/>
</dbReference>
<gene>
    <name evidence="5" type="ORF">COU22_02240</name>
</gene>
<feature type="non-terminal residue" evidence="5">
    <location>
        <position position="1"/>
    </location>
</feature>
<dbReference type="Proteomes" id="UP000230543">
    <property type="component" value="Unassembled WGS sequence"/>
</dbReference>
<reference evidence="6" key="1">
    <citation type="submission" date="2017-09" db="EMBL/GenBank/DDBJ databases">
        <title>Depth-based differentiation of microbial function through sediment-hosted aquifers and enrichment of novel symbionts in the deep terrestrial subsurface.</title>
        <authorList>
            <person name="Probst A.J."/>
            <person name="Ladd B."/>
            <person name="Jarett J.K."/>
            <person name="Geller-Mcgrath D.E."/>
            <person name="Sieber C.M.K."/>
            <person name="Emerson J.B."/>
            <person name="Anantharaman K."/>
            <person name="Thomas B.C."/>
            <person name="Malmstrom R."/>
            <person name="Stieglmeier M."/>
            <person name="Klingl A."/>
            <person name="Woyke T."/>
            <person name="Ryan C.M."/>
            <person name="Banfield J.F."/>
        </authorList>
    </citation>
    <scope>NUCLEOTIDE SEQUENCE [LARGE SCALE GENOMIC DNA]</scope>
</reference>
<dbReference type="Gene3D" id="3.40.50.300">
    <property type="entry name" value="P-loop containing nucleotide triphosphate hydrolases"/>
    <property type="match status" value="1"/>
</dbReference>
<evidence type="ECO:0000259" key="4">
    <source>
        <dbReference type="PROSITE" id="PS00662"/>
    </source>
</evidence>
<dbReference type="EMBL" id="PFBO01000076">
    <property type="protein sequence ID" value="PIT90424.1"/>
    <property type="molecule type" value="Genomic_DNA"/>
</dbReference>
<dbReference type="GO" id="GO:0005524">
    <property type="term" value="F:ATP binding"/>
    <property type="evidence" value="ECO:0007669"/>
    <property type="project" value="UniProtKB-KW"/>
</dbReference>
<evidence type="ECO:0000256" key="2">
    <source>
        <dbReference type="ARBA" id="ARBA00022741"/>
    </source>
</evidence>
<keyword evidence="3" id="KW-0067">ATP-binding</keyword>
<evidence type="ECO:0000256" key="1">
    <source>
        <dbReference type="ARBA" id="ARBA00006611"/>
    </source>
</evidence>
<evidence type="ECO:0000256" key="3">
    <source>
        <dbReference type="ARBA" id="ARBA00022840"/>
    </source>
</evidence>
<dbReference type="Pfam" id="PF00437">
    <property type="entry name" value="T2SSE"/>
    <property type="match status" value="1"/>
</dbReference>